<keyword evidence="6" id="KW-0472">Membrane</keyword>
<dbReference type="OrthoDB" id="9813458at2"/>
<evidence type="ECO:0000256" key="6">
    <source>
        <dbReference type="ARBA" id="ARBA00023136"/>
    </source>
</evidence>
<comment type="similarity">
    <text evidence="2">Belongs to the outer membrane factor (OMF) (TC 1.B.17) family.</text>
</comment>
<dbReference type="NCBIfam" id="TIGR01844">
    <property type="entry name" value="type_I_sec_TolC"/>
    <property type="match status" value="1"/>
</dbReference>
<feature type="signal peptide" evidence="8">
    <location>
        <begin position="1"/>
        <end position="23"/>
    </location>
</feature>
<evidence type="ECO:0000256" key="3">
    <source>
        <dbReference type="ARBA" id="ARBA00022448"/>
    </source>
</evidence>
<dbReference type="GO" id="GO:0009279">
    <property type="term" value="C:cell outer membrane"/>
    <property type="evidence" value="ECO:0007669"/>
    <property type="project" value="UniProtKB-SubCell"/>
</dbReference>
<reference evidence="9 10" key="1">
    <citation type="submission" date="2017-08" db="EMBL/GenBank/DDBJ databases">
        <title>Identification and genetic characteristics of simultaneous BTEX- and naphthalene-degrading Paraburkholderia sp. BN5 isolated from petroleum-contaminated soil.</title>
        <authorList>
            <person name="Lee Y."/>
            <person name="Jeon C.O."/>
        </authorList>
    </citation>
    <scope>NUCLEOTIDE SEQUENCE [LARGE SCALE GENOMIC DNA]</scope>
    <source>
        <strain evidence="9 10">BN5</strain>
    </source>
</reference>
<evidence type="ECO:0000313" key="10">
    <source>
        <dbReference type="Proteomes" id="UP000215158"/>
    </source>
</evidence>
<dbReference type="GO" id="GO:0015562">
    <property type="term" value="F:efflux transmembrane transporter activity"/>
    <property type="evidence" value="ECO:0007669"/>
    <property type="project" value="InterPro"/>
</dbReference>
<accession>A0A248VR98</accession>
<keyword evidence="5" id="KW-0812">Transmembrane</keyword>
<dbReference type="PANTHER" id="PTHR30026:SF20">
    <property type="entry name" value="OUTER MEMBRANE PROTEIN TOLC"/>
    <property type="match status" value="1"/>
</dbReference>
<dbReference type="Proteomes" id="UP000215158">
    <property type="component" value="Chromosome 2"/>
</dbReference>
<evidence type="ECO:0000256" key="8">
    <source>
        <dbReference type="SAM" id="SignalP"/>
    </source>
</evidence>
<dbReference type="PANTHER" id="PTHR30026">
    <property type="entry name" value="OUTER MEMBRANE PROTEIN TOLC"/>
    <property type="match status" value="1"/>
</dbReference>
<dbReference type="InterPro" id="IPR003423">
    <property type="entry name" value="OMP_efflux"/>
</dbReference>
<dbReference type="AlphaFoldDB" id="A0A248VR98"/>
<dbReference type="InterPro" id="IPR051906">
    <property type="entry name" value="TolC-like"/>
</dbReference>
<dbReference type="InterPro" id="IPR010130">
    <property type="entry name" value="T1SS_OMP_TolC"/>
</dbReference>
<evidence type="ECO:0000256" key="4">
    <source>
        <dbReference type="ARBA" id="ARBA00022452"/>
    </source>
</evidence>
<sequence length="434" mass="47045">MFEFRLAGVAVSLLCAIADPAFATDLLTVTQQTLGRDSSLAQARAGYAAAQQAVPQARAGLLPQISAGWGRTYNSIATDGFPKTTYWQSGWTINIAQPLFDWTKWSNYKQADFVEARGAVELNAAQQAAILRAVRVYFEALVAEDELKRVSEYASAVDQQLQLISRGKAAGEATLIDLRDAQTAREKVTLEQMDAGNALLARRRAFEQATGVPFETLVRLPDSLPMPRLQPEDIDAWADQAKNHAFDVQLKQLDWQIARIEVSKATSAHLPSVYVTGSYTPAGAASGYARPTTTTTGMLAISIPVFSGGETQARAKASSALEEKAHEGLAGALRDAEAAARNDYSRYQYGRTRIDLLTHLVASSQEVLAATRVGFRVGSRTASDVLRAIDALYSSQRDLLAARYDAIVALMQLKGDTAALSITDVVQINDMLVR</sequence>
<proteinExistence type="inferred from homology"/>
<gene>
    <name evidence="9" type="ORF">CJU94_25615</name>
</gene>
<dbReference type="KEGG" id="parb:CJU94_25615"/>
<evidence type="ECO:0000256" key="2">
    <source>
        <dbReference type="ARBA" id="ARBA00007613"/>
    </source>
</evidence>
<keyword evidence="3" id="KW-0813">Transport</keyword>
<organism evidence="9 10">
    <name type="scientific">Paraburkholderia aromaticivorans</name>
    <dbReference type="NCBI Taxonomy" id="2026199"/>
    <lineage>
        <taxon>Bacteria</taxon>
        <taxon>Pseudomonadati</taxon>
        <taxon>Pseudomonadota</taxon>
        <taxon>Betaproteobacteria</taxon>
        <taxon>Burkholderiales</taxon>
        <taxon>Burkholderiaceae</taxon>
        <taxon>Paraburkholderia</taxon>
    </lineage>
</organism>
<dbReference type="SUPFAM" id="SSF56954">
    <property type="entry name" value="Outer membrane efflux proteins (OEP)"/>
    <property type="match status" value="1"/>
</dbReference>
<keyword evidence="7" id="KW-0998">Cell outer membrane</keyword>
<dbReference type="Gene3D" id="1.20.1600.10">
    <property type="entry name" value="Outer membrane efflux proteins (OEP)"/>
    <property type="match status" value="1"/>
</dbReference>
<dbReference type="GO" id="GO:0015288">
    <property type="term" value="F:porin activity"/>
    <property type="evidence" value="ECO:0007669"/>
    <property type="project" value="TreeGrafter"/>
</dbReference>
<evidence type="ECO:0000313" key="9">
    <source>
        <dbReference type="EMBL" id="ASW01547.1"/>
    </source>
</evidence>
<dbReference type="RefSeq" id="WP_095421441.1">
    <property type="nucleotide sequence ID" value="NZ_CP022990.1"/>
</dbReference>
<keyword evidence="4" id="KW-1134">Transmembrane beta strand</keyword>
<comment type="subcellular location">
    <subcellularLocation>
        <location evidence="1">Cell outer membrane</location>
    </subcellularLocation>
</comment>
<evidence type="ECO:0000256" key="7">
    <source>
        <dbReference type="ARBA" id="ARBA00023237"/>
    </source>
</evidence>
<evidence type="ECO:0000256" key="1">
    <source>
        <dbReference type="ARBA" id="ARBA00004442"/>
    </source>
</evidence>
<keyword evidence="8" id="KW-0732">Signal</keyword>
<protein>
    <submittedName>
        <fullName evidence="9">Type I secretion protein TolC</fullName>
    </submittedName>
</protein>
<keyword evidence="10" id="KW-1185">Reference proteome</keyword>
<name>A0A248VR98_9BURK</name>
<feature type="chain" id="PRO_5013055075" evidence="8">
    <location>
        <begin position="24"/>
        <end position="434"/>
    </location>
</feature>
<dbReference type="EMBL" id="CP022990">
    <property type="protein sequence ID" value="ASW01547.1"/>
    <property type="molecule type" value="Genomic_DNA"/>
</dbReference>
<dbReference type="Pfam" id="PF02321">
    <property type="entry name" value="OEP"/>
    <property type="match status" value="2"/>
</dbReference>
<evidence type="ECO:0000256" key="5">
    <source>
        <dbReference type="ARBA" id="ARBA00022692"/>
    </source>
</evidence>
<dbReference type="GO" id="GO:1990281">
    <property type="term" value="C:efflux pump complex"/>
    <property type="evidence" value="ECO:0007669"/>
    <property type="project" value="TreeGrafter"/>
</dbReference>